<dbReference type="PANTHER" id="PTHR47478">
    <property type="match status" value="1"/>
</dbReference>
<accession>A0ABS1BX28</accession>
<dbReference type="SFLD" id="SFLDG01135">
    <property type="entry name" value="C1.5.6:_HAD__Beta-PGM__Phospha"/>
    <property type="match status" value="1"/>
</dbReference>
<evidence type="ECO:0000313" key="2">
    <source>
        <dbReference type="Proteomes" id="UP000644147"/>
    </source>
</evidence>
<dbReference type="EMBL" id="JAEHFX010000001">
    <property type="protein sequence ID" value="MBK0401642.1"/>
    <property type="molecule type" value="Genomic_DNA"/>
</dbReference>
<evidence type="ECO:0000313" key="1">
    <source>
        <dbReference type="EMBL" id="MBK0401642.1"/>
    </source>
</evidence>
<dbReference type="NCBIfam" id="TIGR01549">
    <property type="entry name" value="HAD-SF-IA-v1"/>
    <property type="match status" value="1"/>
</dbReference>
<dbReference type="InterPro" id="IPR036412">
    <property type="entry name" value="HAD-like_sf"/>
</dbReference>
<dbReference type="Gene3D" id="3.40.50.1000">
    <property type="entry name" value="HAD superfamily/HAD-like"/>
    <property type="match status" value="1"/>
</dbReference>
<name>A0ABS1BX28_9BACT</name>
<reference evidence="1 2" key="1">
    <citation type="submission" date="2020-12" db="EMBL/GenBank/DDBJ databases">
        <title>Bacterial novel species Adhaeribacter sp. BT258 isolated from soil.</title>
        <authorList>
            <person name="Jung H.-Y."/>
        </authorList>
    </citation>
    <scope>NUCLEOTIDE SEQUENCE [LARGE SCALE GENOMIC DNA]</scope>
    <source>
        <strain evidence="1 2">BT258</strain>
    </source>
</reference>
<proteinExistence type="predicted"/>
<dbReference type="SFLD" id="SFLDS00003">
    <property type="entry name" value="Haloacid_Dehalogenase"/>
    <property type="match status" value="1"/>
</dbReference>
<organism evidence="1 2">
    <name type="scientific">Adhaeribacter terrigena</name>
    <dbReference type="NCBI Taxonomy" id="2793070"/>
    <lineage>
        <taxon>Bacteria</taxon>
        <taxon>Pseudomonadati</taxon>
        <taxon>Bacteroidota</taxon>
        <taxon>Cytophagia</taxon>
        <taxon>Cytophagales</taxon>
        <taxon>Hymenobacteraceae</taxon>
        <taxon>Adhaeribacter</taxon>
    </lineage>
</organism>
<dbReference type="Pfam" id="PF00702">
    <property type="entry name" value="Hydrolase"/>
    <property type="match status" value="1"/>
</dbReference>
<keyword evidence="2" id="KW-1185">Reference proteome</keyword>
<gene>
    <name evidence="1" type="ORF">I5M27_01515</name>
</gene>
<dbReference type="SFLD" id="SFLDG01129">
    <property type="entry name" value="C1.5:_HAD__Beta-PGM__Phosphata"/>
    <property type="match status" value="1"/>
</dbReference>
<dbReference type="PANTHER" id="PTHR47478:SF1">
    <property type="entry name" value="PYRIMIDINE 5'-NUCLEOTIDASE YJJG"/>
    <property type="match status" value="1"/>
</dbReference>
<dbReference type="InterPro" id="IPR052550">
    <property type="entry name" value="Pyrimidine_5'-ntase_YjjG"/>
</dbReference>
<comment type="caution">
    <text evidence="1">The sequence shown here is derived from an EMBL/GenBank/DDBJ whole genome shotgun (WGS) entry which is preliminary data.</text>
</comment>
<dbReference type="Proteomes" id="UP000644147">
    <property type="component" value="Unassembled WGS sequence"/>
</dbReference>
<dbReference type="SUPFAM" id="SSF56784">
    <property type="entry name" value="HAD-like"/>
    <property type="match status" value="1"/>
</dbReference>
<dbReference type="Gene3D" id="1.10.150.240">
    <property type="entry name" value="Putative phosphatase, domain 2"/>
    <property type="match status" value="1"/>
</dbReference>
<dbReference type="NCBIfam" id="TIGR02254">
    <property type="entry name" value="YjjG_YfnB"/>
    <property type="match status" value="1"/>
</dbReference>
<dbReference type="InterPro" id="IPR011951">
    <property type="entry name" value="HAD-SF_hydro_IA_YjjG/PynA"/>
</dbReference>
<dbReference type="InterPro" id="IPR006439">
    <property type="entry name" value="HAD-SF_hydro_IA"/>
</dbReference>
<protein>
    <submittedName>
        <fullName evidence="1">YjjG family noncanonical pyrimidine nucleotidase</fullName>
    </submittedName>
</protein>
<dbReference type="InterPro" id="IPR023198">
    <property type="entry name" value="PGP-like_dom2"/>
</dbReference>
<dbReference type="InterPro" id="IPR023214">
    <property type="entry name" value="HAD_sf"/>
</dbReference>
<sequence>MKTYTHIFFDLDHTLWDFEKNSEETIYHLFEEFKLSRYDFTCSDFFKKYSYVNKRLWQLYNAGKVNQEQLRRTRFTKTLRDLGVPQSEIPFELEEEYLRICPTKSAVFPFTYETLTYLKSKYELHIITNGFKDSQAQKITSSNLHPYFGEVITSECTGFAKPDKRIFQHALERANCTAKNCLMVGDNLEADILGAQNAGIDQVFFNPEKKKHPLKATYEISCLSELQRIL</sequence>
<dbReference type="CDD" id="cd04305">
    <property type="entry name" value="HAD_Neu5Ac-Pase_like"/>
    <property type="match status" value="1"/>
</dbReference>